<gene>
    <name evidence="5" type="ORF">ABENE_20955</name>
</gene>
<protein>
    <recommendedName>
        <fullName evidence="4">HTH tetR-type domain-containing protein</fullName>
    </recommendedName>
</protein>
<dbReference type="AlphaFoldDB" id="V4NKX0"/>
<proteinExistence type="predicted"/>
<dbReference type="InterPro" id="IPR036271">
    <property type="entry name" value="Tet_transcr_reg_TetR-rel_C_sf"/>
</dbReference>
<dbReference type="Gene3D" id="1.10.357.10">
    <property type="entry name" value="Tetracycline Repressor, domain 2"/>
    <property type="match status" value="1"/>
</dbReference>
<keyword evidence="6" id="KW-1185">Reference proteome</keyword>
<dbReference type="OrthoDB" id="2356263at2"/>
<evidence type="ECO:0000259" key="4">
    <source>
        <dbReference type="PROSITE" id="PS50977"/>
    </source>
</evidence>
<dbReference type="PANTHER" id="PTHR30328">
    <property type="entry name" value="TRANSCRIPTIONAL REPRESSOR"/>
    <property type="match status" value="1"/>
</dbReference>
<dbReference type="InterPro" id="IPR041474">
    <property type="entry name" value="NicS_C"/>
</dbReference>
<dbReference type="InterPro" id="IPR001647">
    <property type="entry name" value="HTH_TetR"/>
</dbReference>
<accession>V4NKX0</accession>
<evidence type="ECO:0000256" key="2">
    <source>
        <dbReference type="PROSITE-ProRule" id="PRU00335"/>
    </source>
</evidence>
<dbReference type="STRING" id="1121022.GCA_000376105_04253"/>
<dbReference type="PANTHER" id="PTHR30328:SF54">
    <property type="entry name" value="HTH-TYPE TRANSCRIPTIONAL REPRESSOR SCO4008"/>
    <property type="match status" value="1"/>
</dbReference>
<dbReference type="Proteomes" id="UP000017837">
    <property type="component" value="Unassembled WGS sequence"/>
</dbReference>
<dbReference type="eggNOG" id="COG1309">
    <property type="taxonomic scope" value="Bacteria"/>
</dbReference>
<dbReference type="GO" id="GO:0003677">
    <property type="term" value="F:DNA binding"/>
    <property type="evidence" value="ECO:0007669"/>
    <property type="project" value="UniProtKB-UniRule"/>
</dbReference>
<dbReference type="PATRIC" id="fig|1121022.4.peg.4295"/>
<evidence type="ECO:0000313" key="5">
    <source>
        <dbReference type="EMBL" id="ESQ82487.1"/>
    </source>
</evidence>
<sequence>MKKPAAAPKKISATSNARINDPERTKEDILEIATHAFARDGLAGSRINDIGGLTAASKRMIYYYFENKEGLYRAVLERCYADIRSREETIRVEDLPPEDALAQLVRLKFTYHMEHPEFVRLVMVENIHQGEHMSFLKEAKARGLFALQQLTRLLERGAALGVFRKDLNPIDVHTSISALCFYNVSNRWTVVHLLEHDMGESQHANKRREAIVDEILRLCRK</sequence>
<dbReference type="Pfam" id="PF17938">
    <property type="entry name" value="TetR_C_29"/>
    <property type="match status" value="1"/>
</dbReference>
<dbReference type="InterPro" id="IPR009057">
    <property type="entry name" value="Homeodomain-like_sf"/>
</dbReference>
<dbReference type="EMBL" id="AWGB01000076">
    <property type="protein sequence ID" value="ESQ82487.1"/>
    <property type="molecule type" value="Genomic_DNA"/>
</dbReference>
<feature type="compositionally biased region" description="Low complexity" evidence="3">
    <location>
        <begin position="1"/>
        <end position="10"/>
    </location>
</feature>
<feature type="region of interest" description="Disordered" evidence="3">
    <location>
        <begin position="1"/>
        <end position="20"/>
    </location>
</feature>
<keyword evidence="1 2" id="KW-0238">DNA-binding</keyword>
<dbReference type="SUPFAM" id="SSF46689">
    <property type="entry name" value="Homeodomain-like"/>
    <property type="match status" value="1"/>
</dbReference>
<evidence type="ECO:0000256" key="1">
    <source>
        <dbReference type="ARBA" id="ARBA00023125"/>
    </source>
</evidence>
<feature type="domain" description="HTH tetR-type" evidence="4">
    <location>
        <begin position="23"/>
        <end position="83"/>
    </location>
</feature>
<feature type="DNA-binding region" description="H-T-H motif" evidence="2">
    <location>
        <begin position="46"/>
        <end position="65"/>
    </location>
</feature>
<dbReference type="PROSITE" id="PS50977">
    <property type="entry name" value="HTH_TETR_2"/>
    <property type="match status" value="1"/>
</dbReference>
<organism evidence="5 6">
    <name type="scientific">Asticcacaulis benevestitus DSM 16100 = ATCC BAA-896</name>
    <dbReference type="NCBI Taxonomy" id="1121022"/>
    <lineage>
        <taxon>Bacteria</taxon>
        <taxon>Pseudomonadati</taxon>
        <taxon>Pseudomonadota</taxon>
        <taxon>Alphaproteobacteria</taxon>
        <taxon>Caulobacterales</taxon>
        <taxon>Caulobacteraceae</taxon>
        <taxon>Asticcacaulis</taxon>
    </lineage>
</organism>
<name>V4NKX0_9CAUL</name>
<evidence type="ECO:0000313" key="6">
    <source>
        <dbReference type="Proteomes" id="UP000017837"/>
    </source>
</evidence>
<dbReference type="InterPro" id="IPR050109">
    <property type="entry name" value="HTH-type_TetR-like_transc_reg"/>
</dbReference>
<evidence type="ECO:0000256" key="3">
    <source>
        <dbReference type="SAM" id="MobiDB-lite"/>
    </source>
</evidence>
<dbReference type="Pfam" id="PF00440">
    <property type="entry name" value="TetR_N"/>
    <property type="match status" value="1"/>
</dbReference>
<comment type="caution">
    <text evidence="5">The sequence shown here is derived from an EMBL/GenBank/DDBJ whole genome shotgun (WGS) entry which is preliminary data.</text>
</comment>
<reference evidence="5 6" key="1">
    <citation type="journal article" date="2014" name="Nature">
        <title>Sequential evolution of bacterial morphology by co-option of a developmental regulator.</title>
        <authorList>
            <person name="Jiang C."/>
            <person name="Brown P.J."/>
            <person name="Ducret A."/>
            <person name="Brun Y.V."/>
        </authorList>
    </citation>
    <scope>NUCLEOTIDE SEQUENCE [LARGE SCALE GENOMIC DNA]</scope>
    <source>
        <strain evidence="5 6">DSM 16100</strain>
    </source>
</reference>
<dbReference type="SUPFAM" id="SSF48498">
    <property type="entry name" value="Tetracyclin repressor-like, C-terminal domain"/>
    <property type="match status" value="1"/>
</dbReference>
<dbReference type="RefSeq" id="WP_018083935.1">
    <property type="nucleotide sequence ID" value="NZ_AQWM01000052.1"/>
</dbReference>